<evidence type="ECO:0000313" key="3">
    <source>
        <dbReference type="EMBL" id="SAM86253.1"/>
    </source>
</evidence>
<keyword evidence="2" id="KW-0732">Signal</keyword>
<feature type="signal peptide" evidence="2">
    <location>
        <begin position="1"/>
        <end position="21"/>
    </location>
</feature>
<proteinExistence type="predicted"/>
<feature type="region of interest" description="Disordered" evidence="1">
    <location>
        <begin position="301"/>
        <end position="332"/>
    </location>
</feature>
<dbReference type="OrthoDB" id="10530593at2759"/>
<protein>
    <submittedName>
        <fullName evidence="3">Uncharacterized protein</fullName>
    </submittedName>
</protein>
<gene>
    <name evidence="3" type="ORF">UBRO_08691</name>
</gene>
<organism evidence="3 4">
    <name type="scientific">Ustilago bromivora</name>
    <dbReference type="NCBI Taxonomy" id="307758"/>
    <lineage>
        <taxon>Eukaryota</taxon>
        <taxon>Fungi</taxon>
        <taxon>Dikarya</taxon>
        <taxon>Basidiomycota</taxon>
        <taxon>Ustilaginomycotina</taxon>
        <taxon>Ustilaginomycetes</taxon>
        <taxon>Ustilaginales</taxon>
        <taxon>Ustilaginaceae</taxon>
        <taxon>Ustilago</taxon>
    </lineage>
</organism>
<feature type="chain" id="PRO_5009664333" evidence="2">
    <location>
        <begin position="22"/>
        <end position="332"/>
    </location>
</feature>
<accession>A0A1K0GDU0</accession>
<feature type="region of interest" description="Disordered" evidence="1">
    <location>
        <begin position="249"/>
        <end position="287"/>
    </location>
</feature>
<dbReference type="Proteomes" id="UP000179920">
    <property type="component" value="Chromosome XXI"/>
</dbReference>
<evidence type="ECO:0000256" key="2">
    <source>
        <dbReference type="SAM" id="SignalP"/>
    </source>
</evidence>
<reference evidence="4" key="1">
    <citation type="submission" date="2016-04" db="EMBL/GenBank/DDBJ databases">
        <authorList>
            <person name="Guldener U."/>
            <person name="Guldener U."/>
        </authorList>
    </citation>
    <scope>NUCLEOTIDE SEQUENCE [LARGE SCALE GENOMIC DNA]</scope>
    <source>
        <strain evidence="4">UB2112</strain>
    </source>
</reference>
<name>A0A1K0GDU0_9BASI</name>
<sequence length="332" mass="36229">MMSKQILARLTVFLAAGVSYAASGAAASGLEGLNSDFVNDMFRTLEVDTDQFLARRYPNVPHGQRANLGVIPENLRPLIRGADETGRLLIPAPQPGHALLLTKDVPEYTSSLGPALLHKATPEGNMVLTQTKSGFATEDTVKGFGAITDREGKVHYFRTVPFEPPRPEHFPQTRQTLLPDQVAPRSHLKFKKTFGSRPITLKLPSGGLHHSKDKVLLSHISVVPVSGPREGDLRVYPQPILDQVLKGPPQEMVQRSKGGPPPLVEWSETPNWSRKERKAAKQMEAKPWSSRWFQKLKAPFSLSNSGSRSLRGSDEGLSNSGSSPGGALVRSA</sequence>
<feature type="compositionally biased region" description="Low complexity" evidence="1">
    <location>
        <begin position="301"/>
        <end position="310"/>
    </location>
</feature>
<evidence type="ECO:0000256" key="1">
    <source>
        <dbReference type="SAM" id="MobiDB-lite"/>
    </source>
</evidence>
<dbReference type="AlphaFoldDB" id="A0A1K0GDU0"/>
<dbReference type="EMBL" id="LT558137">
    <property type="protein sequence ID" value="SAM86253.1"/>
    <property type="molecule type" value="Genomic_DNA"/>
</dbReference>
<evidence type="ECO:0000313" key="4">
    <source>
        <dbReference type="Proteomes" id="UP000179920"/>
    </source>
</evidence>